<dbReference type="AlphaFoldDB" id="A0A4P7NV89"/>
<feature type="compositionally biased region" description="Polar residues" evidence="1">
    <location>
        <begin position="60"/>
        <end position="75"/>
    </location>
</feature>
<evidence type="ECO:0000256" key="1">
    <source>
        <dbReference type="SAM" id="MobiDB-lite"/>
    </source>
</evidence>
<dbReference type="Proteomes" id="UP000294847">
    <property type="component" value="Chromosome 7"/>
</dbReference>
<accession>A0A4P7NV89</accession>
<protein>
    <submittedName>
        <fullName evidence="2">Uncharacterized protein</fullName>
    </submittedName>
</protein>
<dbReference type="EMBL" id="CP034210">
    <property type="protein sequence ID" value="QBZ66352.1"/>
    <property type="molecule type" value="Genomic_DNA"/>
</dbReference>
<evidence type="ECO:0000313" key="3">
    <source>
        <dbReference type="Proteomes" id="UP000294847"/>
    </source>
</evidence>
<organism evidence="2 3">
    <name type="scientific">Pyricularia oryzae</name>
    <name type="common">Rice blast fungus</name>
    <name type="synonym">Magnaporthe oryzae</name>
    <dbReference type="NCBI Taxonomy" id="318829"/>
    <lineage>
        <taxon>Eukaryota</taxon>
        <taxon>Fungi</taxon>
        <taxon>Dikarya</taxon>
        <taxon>Ascomycota</taxon>
        <taxon>Pezizomycotina</taxon>
        <taxon>Sordariomycetes</taxon>
        <taxon>Sordariomycetidae</taxon>
        <taxon>Magnaporthales</taxon>
        <taxon>Pyriculariaceae</taxon>
        <taxon>Pyricularia</taxon>
    </lineage>
</organism>
<feature type="region of interest" description="Disordered" evidence="1">
    <location>
        <begin position="58"/>
        <end position="97"/>
    </location>
</feature>
<proteinExistence type="predicted"/>
<gene>
    <name evidence="2" type="ORF">PoMZ_13327</name>
</gene>
<evidence type="ECO:0000313" key="2">
    <source>
        <dbReference type="EMBL" id="QBZ66352.1"/>
    </source>
</evidence>
<name>A0A4P7NV89_PYROR</name>
<reference evidence="2 3" key="1">
    <citation type="journal article" date="2019" name="Mol. Biol. Evol.">
        <title>Blast fungal genomes show frequent chromosomal changes, gene gains and losses, and effector gene turnover.</title>
        <authorList>
            <person name="Gomez Luciano L.B."/>
            <person name="Jason Tsai I."/>
            <person name="Chuma I."/>
            <person name="Tosa Y."/>
            <person name="Chen Y.H."/>
            <person name="Li J.Y."/>
            <person name="Li M.Y."/>
            <person name="Jade Lu M.Y."/>
            <person name="Nakayashiki H."/>
            <person name="Li W.H."/>
        </authorList>
    </citation>
    <scope>NUCLEOTIDE SEQUENCE [LARGE SCALE GENOMIC DNA]</scope>
    <source>
        <strain evidence="2">MZ5-1-6</strain>
    </source>
</reference>
<feature type="region of interest" description="Disordered" evidence="1">
    <location>
        <begin position="1"/>
        <end position="44"/>
    </location>
</feature>
<sequence length="120" mass="12449">MPTPSSPSKSAPIVPSPSRPQRGETQDRIPASVGAESGPGPAPAKIEIPRARATLLPSAHATSEPSHVSTASGNVSVAIPNRGRSEGSGDGAQTGPTGYVYFPTFATSYDFWASRYIERV</sequence>